<proteinExistence type="predicted"/>
<accession>A0A8L8KVQ1</accession>
<evidence type="ECO:0000313" key="2">
    <source>
        <dbReference type="Proteomes" id="UP000050761"/>
    </source>
</evidence>
<reference evidence="3" key="1">
    <citation type="submission" date="2019-09" db="UniProtKB">
        <authorList>
            <consortium name="WormBaseParasite"/>
        </authorList>
    </citation>
    <scope>IDENTIFICATION</scope>
</reference>
<name>A0A8L8KVQ1_HELPZ</name>
<feature type="region of interest" description="Disordered" evidence="1">
    <location>
        <begin position="612"/>
        <end position="632"/>
    </location>
</feature>
<feature type="region of interest" description="Disordered" evidence="1">
    <location>
        <begin position="39"/>
        <end position="61"/>
    </location>
</feature>
<feature type="compositionally biased region" description="Polar residues" evidence="1">
    <location>
        <begin position="210"/>
        <end position="228"/>
    </location>
</feature>
<feature type="region of interest" description="Disordered" evidence="1">
    <location>
        <begin position="201"/>
        <end position="228"/>
    </location>
</feature>
<feature type="region of interest" description="Disordered" evidence="1">
    <location>
        <begin position="757"/>
        <end position="795"/>
    </location>
</feature>
<protein>
    <submittedName>
        <fullName evidence="3">Protein Shroom</fullName>
    </submittedName>
</protein>
<feature type="region of interest" description="Disordered" evidence="1">
    <location>
        <begin position="562"/>
        <end position="588"/>
    </location>
</feature>
<feature type="compositionally biased region" description="Low complexity" evidence="1">
    <location>
        <begin position="564"/>
        <end position="576"/>
    </location>
</feature>
<feature type="compositionally biased region" description="Polar residues" evidence="1">
    <location>
        <begin position="777"/>
        <end position="795"/>
    </location>
</feature>
<sequence length="889" mass="95652">LLVQHTNTSKAAKDGDVSTCLAYSSHGNLHASDVNLDKQPVSASRQSMRAGTCSVTSHSPATGLPYSSRGELHASDVNLKQPLTASRQSMRVSTYSVANEDELATGHAYSSRGDLHVSNANLSCKPLAASRQSFRSSYDAANEDFAIGHAYSYQEDLHASDKNLSNQPFGASHHSLRVNTCNVVGEGDLATGHAYSSRGDLHASDADLSNKPTEASRQSLRASTYSVTNEGDLATGRAYSSRGDLHASDADLSNKPLPPSRQDLRTSAYDIMREEALTGRVYSQGNLHYVMGDVNLKNQPITRPRQSLLASANEGASGNEVAMAQTHSCQEDLQASDVSLNRQPLAASRQSIRSSSLSVGKEDELATAVYPSHTDVDTSDAHFGQKALSSCRRKLFQRSNSVEIADEAEPITVRESSSVASLRPSDANVSISTSRQNLHTGIYHGVSGDDLVTAQTYSSRGSLCAPDSSPSKNPLAASHQSIRVSNCNIASEDDLYTAKKCSPRGEVSASGNNLVLHRPLEVSYQDLHRSDVELAKKGDLATAASSSRASLQSSDVNLRLKKLSSSQRSSSVSAASDHGPPSARASFGSHLHVPLQSPVASQQNVYFDEDELATAQKHSSRSSLHASKNDMTAQLHTAAEERHLSARSVANSLRTAEMNSREDLYAPENHFTEEPFAASVRSSSLDVGNEGKLADAVHSSRASLCDASSNQQPIHSSSRLNLRSNSVDVVAEAALRSSSHASFHVPENVCHQPLAASRQSMRSNAVGIPKEAETEPTPKSLSRASLHSSNENASHQPLATVCASGDNLRYQPVRVRSNTLSTAREGSSFDCQRESFRSSEAILSQIRQEIHEETISTIGRNLEMHVLATCSGRLLNLEMHVWRRVLHVY</sequence>
<evidence type="ECO:0000313" key="3">
    <source>
        <dbReference type="WBParaSite" id="HPBE_0002184901-mRNA-1"/>
    </source>
</evidence>
<dbReference type="AlphaFoldDB" id="A0A8L8KVQ1"/>
<dbReference type="WBParaSite" id="HPBE_0002184901-mRNA-1">
    <property type="protein sequence ID" value="HPBE_0002184901-mRNA-1"/>
    <property type="gene ID" value="HPBE_0002184901"/>
</dbReference>
<keyword evidence="2" id="KW-1185">Reference proteome</keyword>
<organism evidence="2 3">
    <name type="scientific">Heligmosomoides polygyrus</name>
    <name type="common">Parasitic roundworm</name>
    <dbReference type="NCBI Taxonomy" id="6339"/>
    <lineage>
        <taxon>Eukaryota</taxon>
        <taxon>Metazoa</taxon>
        <taxon>Ecdysozoa</taxon>
        <taxon>Nematoda</taxon>
        <taxon>Chromadorea</taxon>
        <taxon>Rhabditida</taxon>
        <taxon>Rhabditina</taxon>
        <taxon>Rhabditomorpha</taxon>
        <taxon>Strongyloidea</taxon>
        <taxon>Heligmosomidae</taxon>
        <taxon>Heligmosomoides</taxon>
    </lineage>
</organism>
<feature type="compositionally biased region" description="Polar residues" evidence="1">
    <location>
        <begin position="621"/>
        <end position="632"/>
    </location>
</feature>
<feature type="compositionally biased region" description="Polar residues" evidence="1">
    <location>
        <begin position="41"/>
        <end position="60"/>
    </location>
</feature>
<dbReference type="Proteomes" id="UP000050761">
    <property type="component" value="Unassembled WGS sequence"/>
</dbReference>
<evidence type="ECO:0000256" key="1">
    <source>
        <dbReference type="SAM" id="MobiDB-lite"/>
    </source>
</evidence>